<evidence type="ECO:0000256" key="3">
    <source>
        <dbReference type="ARBA" id="ARBA00022729"/>
    </source>
</evidence>
<keyword evidence="7" id="KW-0325">Glycoprotein</keyword>
<organism evidence="11 12">
    <name type="scientific">Denticeps clupeoides</name>
    <name type="common">denticle herring</name>
    <dbReference type="NCBI Taxonomy" id="299321"/>
    <lineage>
        <taxon>Eukaryota</taxon>
        <taxon>Metazoa</taxon>
        <taxon>Chordata</taxon>
        <taxon>Craniata</taxon>
        <taxon>Vertebrata</taxon>
        <taxon>Euteleostomi</taxon>
        <taxon>Actinopterygii</taxon>
        <taxon>Neopterygii</taxon>
        <taxon>Teleostei</taxon>
        <taxon>Clupei</taxon>
        <taxon>Clupeiformes</taxon>
        <taxon>Denticipitoidei</taxon>
        <taxon>Denticipitidae</taxon>
        <taxon>Denticeps</taxon>
    </lineage>
</organism>
<keyword evidence="12" id="KW-1185">Reference proteome</keyword>
<reference evidence="11" key="2">
    <citation type="submission" date="2025-08" db="UniProtKB">
        <authorList>
            <consortium name="Ensembl"/>
        </authorList>
    </citation>
    <scope>IDENTIFICATION</scope>
</reference>
<evidence type="ECO:0000256" key="8">
    <source>
        <dbReference type="ARBA" id="ARBA00023319"/>
    </source>
</evidence>
<name>A0AAY4CTD9_9TELE</name>
<keyword evidence="4 9" id="KW-1133">Transmembrane helix</keyword>
<keyword evidence="5 9" id="KW-0472">Membrane</keyword>
<evidence type="ECO:0000313" key="12">
    <source>
        <dbReference type="Proteomes" id="UP000694580"/>
    </source>
</evidence>
<feature type="signal peptide" evidence="10">
    <location>
        <begin position="1"/>
        <end position="22"/>
    </location>
</feature>
<dbReference type="PANTHER" id="PTHR11494:SF9">
    <property type="entry name" value="SI:DKEY-1H24.6"/>
    <property type="match status" value="1"/>
</dbReference>
<evidence type="ECO:0000256" key="9">
    <source>
        <dbReference type="SAM" id="Phobius"/>
    </source>
</evidence>
<feature type="chain" id="PRO_5044331060" evidence="10">
    <location>
        <begin position="23"/>
        <end position="203"/>
    </location>
</feature>
<dbReference type="InterPro" id="IPR040216">
    <property type="entry name" value="CTLA4/CD28"/>
</dbReference>
<reference evidence="11" key="3">
    <citation type="submission" date="2025-09" db="UniProtKB">
        <authorList>
            <consortium name="Ensembl"/>
        </authorList>
    </citation>
    <scope>IDENTIFICATION</scope>
</reference>
<dbReference type="PANTHER" id="PTHR11494">
    <property type="entry name" value="CYTOTOXIC T-LYMPHOCYTE PROTEIN"/>
    <property type="match status" value="1"/>
</dbReference>
<dbReference type="Ensembl" id="ENSDCDT00010045909.1">
    <property type="protein sequence ID" value="ENSDCDP00010036502.1"/>
    <property type="gene ID" value="ENSDCDG00010023869.1"/>
</dbReference>
<evidence type="ECO:0000256" key="1">
    <source>
        <dbReference type="ARBA" id="ARBA00004479"/>
    </source>
</evidence>
<reference evidence="11 12" key="1">
    <citation type="submission" date="2020-06" db="EMBL/GenBank/DDBJ databases">
        <authorList>
            <consortium name="Wellcome Sanger Institute Data Sharing"/>
        </authorList>
    </citation>
    <scope>NUCLEOTIDE SEQUENCE [LARGE SCALE GENOMIC DNA]</scope>
</reference>
<keyword evidence="2 9" id="KW-0812">Transmembrane</keyword>
<dbReference type="Gene3D" id="2.60.40.10">
    <property type="entry name" value="Immunoglobulins"/>
    <property type="match status" value="1"/>
</dbReference>
<dbReference type="GO" id="GO:0050852">
    <property type="term" value="P:T cell receptor signaling pathway"/>
    <property type="evidence" value="ECO:0007669"/>
    <property type="project" value="TreeGrafter"/>
</dbReference>
<keyword evidence="8" id="KW-0393">Immunoglobulin domain</keyword>
<evidence type="ECO:0000256" key="10">
    <source>
        <dbReference type="SAM" id="SignalP"/>
    </source>
</evidence>
<evidence type="ECO:0000256" key="2">
    <source>
        <dbReference type="ARBA" id="ARBA00022692"/>
    </source>
</evidence>
<dbReference type="AlphaFoldDB" id="A0AAY4CTD9"/>
<feature type="transmembrane region" description="Helical" evidence="9">
    <location>
        <begin position="154"/>
        <end position="179"/>
    </location>
</feature>
<protein>
    <submittedName>
        <fullName evidence="11">Uncharacterized protein</fullName>
    </submittedName>
</protein>
<dbReference type="Proteomes" id="UP000694580">
    <property type="component" value="Chromosome 5"/>
</dbReference>
<sequence>MVALSWCCWACATLSLCLVRSSVKVSFYDNVNLVSVSVNRSVFVLCPSLSNEATTFYLFKNRSEAMGSFAFNSSAGSEVTSLVNSGIYFHVNPANGSARFSLSVNSSGIYYCEARFIFPPPYTCMKTELIENFQMKGLNCPDVLSDPEKPTTCFWWLIGCSLAGFYSAAITIIAIWLFVSSSNYCLRARPLKRVQHPTHQGKY</sequence>
<evidence type="ECO:0000256" key="7">
    <source>
        <dbReference type="ARBA" id="ARBA00023180"/>
    </source>
</evidence>
<keyword evidence="6" id="KW-1015">Disulfide bond</keyword>
<proteinExistence type="predicted"/>
<evidence type="ECO:0000256" key="4">
    <source>
        <dbReference type="ARBA" id="ARBA00022989"/>
    </source>
</evidence>
<accession>A0AAY4CTD9</accession>
<comment type="subcellular location">
    <subcellularLocation>
        <location evidence="1">Membrane</location>
        <topology evidence="1">Single-pass type I membrane protein</topology>
    </subcellularLocation>
</comment>
<dbReference type="InterPro" id="IPR013783">
    <property type="entry name" value="Ig-like_fold"/>
</dbReference>
<keyword evidence="3 10" id="KW-0732">Signal</keyword>
<dbReference type="GO" id="GO:0009897">
    <property type="term" value="C:external side of plasma membrane"/>
    <property type="evidence" value="ECO:0007669"/>
    <property type="project" value="TreeGrafter"/>
</dbReference>
<dbReference type="GO" id="GO:0042129">
    <property type="term" value="P:regulation of T cell proliferation"/>
    <property type="evidence" value="ECO:0007669"/>
    <property type="project" value="InterPro"/>
</dbReference>
<evidence type="ECO:0000256" key="5">
    <source>
        <dbReference type="ARBA" id="ARBA00023136"/>
    </source>
</evidence>
<evidence type="ECO:0000313" key="11">
    <source>
        <dbReference type="Ensembl" id="ENSDCDP00010036502.1"/>
    </source>
</evidence>
<evidence type="ECO:0000256" key="6">
    <source>
        <dbReference type="ARBA" id="ARBA00023157"/>
    </source>
</evidence>